<dbReference type="PANTHER" id="PTHR10465:SF0">
    <property type="entry name" value="SARCALUMENIN"/>
    <property type="match status" value="1"/>
</dbReference>
<dbReference type="SMART" id="SM00530">
    <property type="entry name" value="HTH_XRE"/>
    <property type="match status" value="1"/>
</dbReference>
<keyword evidence="6" id="KW-0812">Transmembrane</keyword>
<sequence>MFNLRDFRQDVLKITQAEFANLIGVRQDNVSRMEKNPETIDLSMLMNIANATGQSLDQLVGYKKDVPQALEVENVWKENENMKHVLLDYLENNIEHLPLETEWYDNIVKELEEMFQTMFKKPKVAVVGMSDAGKSSLINALLGVEKMPTSWTPTTSISVHIKHINDRPEFIKDEATIFEGSENGFDVNRIHQHSYYEETRLASGPTSILSEYGTRQGDYYSIEDASAAVVYLDSPILQLCDVIDLPGFGTGDRDMDDIMASQSTEFADATIYMSPANGFLRGTDIEFLKASLNALPAFENSQNELEPLNNLFVIASQAHTINHGNKVEVDSILDAGAERFYREVPEEIWENKSEVSNYQYTVEEIRKRFYSYTTDHAGLREDFEKNLRYLLETLPFIIKQNAWNMMNEYLDKYKKELEIEKVNFIEILDEREAKLEQLKQMKNDEPMRKYEMQKARKEVMEKIELFRDDTQASFEKEFSEIVSPDYIVNLIKSKGYKKKKDDMEHLASFISSKIQAKIQNILKYKSEDLNLIINQYIENFEGAIHKHAYSDVRGFKIPFDTKKAFASGLAGIATFGGLAFWASTLGNLGGYILVAKGVSVLSAVGISVGGTASAVTAISLIGGPITLAIAVSVILGMGVFMLGSGGWKKNVAKKIVKEYSKQDALNKFSNVIDEFWDDTEFAFNSAADALEEEWQKKLSAMEEKVSYYSADDVRRSISEVEQMIKFLEEMPIPFCNAIAV</sequence>
<keyword evidence="5 6" id="KW-0472">Membrane</keyword>
<dbReference type="InterPro" id="IPR001387">
    <property type="entry name" value="Cro/C1-type_HTH"/>
</dbReference>
<reference evidence="8 9" key="1">
    <citation type="submission" date="2013-08" db="EMBL/GenBank/DDBJ databases">
        <authorList>
            <person name="Huang J."/>
            <person name="Wang G."/>
        </authorList>
    </citation>
    <scope>NUCLEOTIDE SEQUENCE [LARGE SCALE GENOMIC DNA]</scope>
    <source>
        <strain evidence="8 9">JSM 076056</strain>
    </source>
</reference>
<comment type="subcellular location">
    <subcellularLocation>
        <location evidence="1">Membrane</location>
    </subcellularLocation>
</comment>
<accession>A0A0A5G6B8</accession>
<keyword evidence="3" id="KW-0378">Hydrolase</keyword>
<dbReference type="InterPro" id="IPR010982">
    <property type="entry name" value="Lambda_DNA-bd_dom_sf"/>
</dbReference>
<dbReference type="InterPro" id="IPR027094">
    <property type="entry name" value="Mitofusin_fam"/>
</dbReference>
<evidence type="ECO:0000256" key="2">
    <source>
        <dbReference type="ARBA" id="ARBA00022741"/>
    </source>
</evidence>
<gene>
    <name evidence="8" type="ORF">N781_09715</name>
</gene>
<evidence type="ECO:0000256" key="4">
    <source>
        <dbReference type="ARBA" id="ARBA00023134"/>
    </source>
</evidence>
<evidence type="ECO:0000313" key="9">
    <source>
        <dbReference type="Proteomes" id="UP000030528"/>
    </source>
</evidence>
<comment type="caution">
    <text evidence="8">The sequence shown here is derived from an EMBL/GenBank/DDBJ whole genome shotgun (WGS) entry which is preliminary data.</text>
</comment>
<dbReference type="Proteomes" id="UP000030528">
    <property type="component" value="Unassembled WGS sequence"/>
</dbReference>
<evidence type="ECO:0000313" key="8">
    <source>
        <dbReference type="EMBL" id="KGX88666.1"/>
    </source>
</evidence>
<dbReference type="eggNOG" id="COG0699">
    <property type="taxonomic scope" value="Bacteria"/>
</dbReference>
<feature type="transmembrane region" description="Helical" evidence="6">
    <location>
        <begin position="565"/>
        <end position="588"/>
    </location>
</feature>
<keyword evidence="9" id="KW-1185">Reference proteome</keyword>
<dbReference type="GO" id="GO:0003924">
    <property type="term" value="F:GTPase activity"/>
    <property type="evidence" value="ECO:0007669"/>
    <property type="project" value="InterPro"/>
</dbReference>
<feature type="transmembrane region" description="Helical" evidence="6">
    <location>
        <begin position="627"/>
        <end position="647"/>
    </location>
</feature>
<dbReference type="InterPro" id="IPR027417">
    <property type="entry name" value="P-loop_NTPase"/>
</dbReference>
<dbReference type="Pfam" id="PF01381">
    <property type="entry name" value="HTH_3"/>
    <property type="match status" value="1"/>
</dbReference>
<dbReference type="PROSITE" id="PS50943">
    <property type="entry name" value="HTH_CROC1"/>
    <property type="match status" value="1"/>
</dbReference>
<organism evidence="8 9">
    <name type="scientific">Pontibacillus halophilus JSM 076056 = DSM 19796</name>
    <dbReference type="NCBI Taxonomy" id="1385510"/>
    <lineage>
        <taxon>Bacteria</taxon>
        <taxon>Bacillati</taxon>
        <taxon>Bacillota</taxon>
        <taxon>Bacilli</taxon>
        <taxon>Bacillales</taxon>
        <taxon>Bacillaceae</taxon>
        <taxon>Pontibacillus</taxon>
    </lineage>
</organism>
<dbReference type="AlphaFoldDB" id="A0A0A5G6B8"/>
<dbReference type="InterPro" id="IPR045063">
    <property type="entry name" value="Dynamin_N"/>
</dbReference>
<dbReference type="EMBL" id="AVPE01000026">
    <property type="protein sequence ID" value="KGX88666.1"/>
    <property type="molecule type" value="Genomic_DNA"/>
</dbReference>
<dbReference type="GO" id="GO:0003677">
    <property type="term" value="F:DNA binding"/>
    <property type="evidence" value="ECO:0007669"/>
    <property type="project" value="InterPro"/>
</dbReference>
<feature type="domain" description="HTH cro/C1-type" evidence="7">
    <location>
        <begin position="4"/>
        <end position="59"/>
    </location>
</feature>
<dbReference type="PANTHER" id="PTHR10465">
    <property type="entry name" value="TRANSMEMBRANE GTPASE FZO1"/>
    <property type="match status" value="1"/>
</dbReference>
<proteinExistence type="predicted"/>
<protein>
    <recommendedName>
        <fullName evidence="7">HTH cro/C1-type domain-containing protein</fullName>
    </recommendedName>
</protein>
<feature type="transmembrane region" description="Helical" evidence="6">
    <location>
        <begin position="600"/>
        <end position="621"/>
    </location>
</feature>
<dbReference type="RefSeq" id="WP_026801822.1">
    <property type="nucleotide sequence ID" value="NZ_AULI01000026.1"/>
</dbReference>
<dbReference type="CDD" id="cd00093">
    <property type="entry name" value="HTH_XRE"/>
    <property type="match status" value="1"/>
</dbReference>
<keyword evidence="6" id="KW-1133">Transmembrane helix</keyword>
<dbReference type="SUPFAM" id="SSF52540">
    <property type="entry name" value="P-loop containing nucleoside triphosphate hydrolases"/>
    <property type="match status" value="1"/>
</dbReference>
<evidence type="ECO:0000256" key="6">
    <source>
        <dbReference type="SAM" id="Phobius"/>
    </source>
</evidence>
<dbReference type="STRING" id="1385510.GCA_000425205_03659"/>
<evidence type="ECO:0000259" key="7">
    <source>
        <dbReference type="PROSITE" id="PS50943"/>
    </source>
</evidence>
<name>A0A0A5G6B8_9BACI</name>
<dbReference type="Gene3D" id="1.10.260.40">
    <property type="entry name" value="lambda repressor-like DNA-binding domains"/>
    <property type="match status" value="1"/>
</dbReference>
<dbReference type="Pfam" id="PF00350">
    <property type="entry name" value="Dynamin_N"/>
    <property type="match status" value="1"/>
</dbReference>
<dbReference type="GO" id="GO:0008053">
    <property type="term" value="P:mitochondrial fusion"/>
    <property type="evidence" value="ECO:0007669"/>
    <property type="project" value="TreeGrafter"/>
</dbReference>
<evidence type="ECO:0000256" key="3">
    <source>
        <dbReference type="ARBA" id="ARBA00022801"/>
    </source>
</evidence>
<dbReference type="OrthoDB" id="9816479at2"/>
<dbReference type="GO" id="GO:0016020">
    <property type="term" value="C:membrane"/>
    <property type="evidence" value="ECO:0007669"/>
    <property type="project" value="UniProtKB-SubCell"/>
</dbReference>
<keyword evidence="4" id="KW-0342">GTP-binding</keyword>
<evidence type="ECO:0000256" key="1">
    <source>
        <dbReference type="ARBA" id="ARBA00004370"/>
    </source>
</evidence>
<dbReference type="Gene3D" id="3.40.50.300">
    <property type="entry name" value="P-loop containing nucleotide triphosphate hydrolases"/>
    <property type="match status" value="1"/>
</dbReference>
<evidence type="ECO:0000256" key="5">
    <source>
        <dbReference type="ARBA" id="ARBA00023136"/>
    </source>
</evidence>
<dbReference type="GO" id="GO:0005525">
    <property type="term" value="F:GTP binding"/>
    <property type="evidence" value="ECO:0007669"/>
    <property type="project" value="UniProtKB-KW"/>
</dbReference>
<keyword evidence="2" id="KW-0547">Nucleotide-binding</keyword>
<dbReference type="SUPFAM" id="SSF47413">
    <property type="entry name" value="lambda repressor-like DNA-binding domains"/>
    <property type="match status" value="1"/>
</dbReference>